<dbReference type="Proteomes" id="UP000826212">
    <property type="component" value="Chromosome"/>
</dbReference>
<proteinExistence type="predicted"/>
<organism evidence="1 2">
    <name type="scientific">Halosquirtibacter laminarini</name>
    <dbReference type="NCBI Taxonomy" id="3374600"/>
    <lineage>
        <taxon>Bacteria</taxon>
        <taxon>Pseudomonadati</taxon>
        <taxon>Bacteroidota</taxon>
        <taxon>Bacteroidia</taxon>
        <taxon>Marinilabiliales</taxon>
        <taxon>Prolixibacteraceae</taxon>
        <taxon>Halosquirtibacter</taxon>
    </lineage>
</organism>
<evidence type="ECO:0000313" key="2">
    <source>
        <dbReference type="Proteomes" id="UP000826212"/>
    </source>
</evidence>
<reference evidence="1" key="1">
    <citation type="submission" date="2021-08" db="EMBL/GenBank/DDBJ databases">
        <title>Novel anaerobic bacterium isolated from sea squirt in East Sea, Republic of Korea.</title>
        <authorList>
            <person name="Nguyen T.H."/>
            <person name="Li Z."/>
            <person name="Lee Y.-J."/>
            <person name="Ko J."/>
            <person name="Kim S.-G."/>
        </authorList>
    </citation>
    <scope>NUCLEOTIDE SEQUENCE</scope>
    <source>
        <strain evidence="1">KCTC 25031</strain>
    </source>
</reference>
<name>A0AC61NH70_9BACT</name>
<protein>
    <submittedName>
        <fullName evidence="1">Uncharacterized protein</fullName>
    </submittedName>
</protein>
<gene>
    <name evidence="1" type="ORF">K4L44_03800</name>
</gene>
<accession>A0AC61NH70</accession>
<sequence>MQIFLFGWNRGVLFAVAIEEEAHGVGVVLGDIFSLYPDLSLVLNNFIVFIPDGVYHALKESRALLIRGLWFGNK</sequence>
<dbReference type="EMBL" id="CP081303">
    <property type="protein sequence ID" value="QZE14961.1"/>
    <property type="molecule type" value="Genomic_DNA"/>
</dbReference>
<keyword evidence="2" id="KW-1185">Reference proteome</keyword>
<evidence type="ECO:0000313" key="1">
    <source>
        <dbReference type="EMBL" id="QZE14961.1"/>
    </source>
</evidence>